<feature type="compositionally biased region" description="Polar residues" evidence="1">
    <location>
        <begin position="913"/>
        <end position="922"/>
    </location>
</feature>
<feature type="compositionally biased region" description="Polar residues" evidence="1">
    <location>
        <begin position="979"/>
        <end position="992"/>
    </location>
</feature>
<feature type="compositionally biased region" description="Polar residues" evidence="1">
    <location>
        <begin position="1131"/>
        <end position="1143"/>
    </location>
</feature>
<organism evidence="2 3">
    <name type="scientific">Daphnia magna</name>
    <dbReference type="NCBI Taxonomy" id="35525"/>
    <lineage>
        <taxon>Eukaryota</taxon>
        <taxon>Metazoa</taxon>
        <taxon>Ecdysozoa</taxon>
        <taxon>Arthropoda</taxon>
        <taxon>Crustacea</taxon>
        <taxon>Branchiopoda</taxon>
        <taxon>Diplostraca</taxon>
        <taxon>Cladocera</taxon>
        <taxon>Anomopoda</taxon>
        <taxon>Daphniidae</taxon>
        <taxon>Daphnia</taxon>
    </lineage>
</organism>
<sequence>MEDELTEEQIVARQRVNKVLQKFDKVAFRLSYFFYEGGGNKRRNIAPQLFSALKKCEQHCNYNVFFAIWKFLEKHQLCSKEFDWKMILNFLEKDRIGNLSLLSEAMKVMFPFQSQYRDEVYLVNTVFLLKKEMFEKAQEEASKFTGKQISNPTGFEVTKAASSDLLMGYKTMLDYQFVEPDDEEALAVMRESFDQLLSNDTCVPLFVETYVCVLMRLKLQEEAEMFLRKYVEKESQGTVAITPALHALNIMKLHMPKASLGIIISILELVAERNSGDAKVLELCQHYLHVHNSGVNGQSDTESDFDFGSDYGAISLAHKREGLSKCLELIVYFLDVHIFNVPSTVIREGWSIMADIVRRICMQGTDDCLRSVVDLWHNDRKRWWPCFRLPRSGLPLNLPHGDAEFLSNKGFVCYVLESHHHPFVATLREHPECKLLKSLIKQLSHHKVMFDSRIEPILRANGPIAPVPLISSPDVPRVPSIQTQMVPSLPTFEAIDTEQKAKEFTNFILTSVPLKERGEYKTLARVMKDTAGFLELPIDDLLAKRYEKRRRMTVQSRFLRMTRSSRSAALSAGGSVCSLDSLDSRDSFLDLSENETDDSDAASNRSSPIETEDDDTFNFPELNPNLLAKIEAAKQRWRVFFDSGRWNPLSEDEISDRAYEDFPSDDDYAPSSCSDASDFSSIENQADESETDGRSETYFDSSLYLASEGYSDAPSSPASSFSSVSTPLLQFSGAPSQPKEVIRNEDRYPLMELDSFSVRSNSSTDDIAENINRVIKKLDVDVYCANTAMKPSSMEQEEEEYVVEEEIEIPQEALVKRTSQNYSATSGIQLNSYACVLEENTDRPELSFGSNLNRSFSRDFEASSPDMFASCSEGEEEKIDSAVHQRKPPSPHFSAPLPIAGSTPKLVHKAKSTNDSNSSQLERLQPKKKILTKTREKSVSDSSSSRNGKRDTTQSSNRKSSILGGWKVLEESAQEESRTLQNVLPSTSSSKRLPTPGPVTHSKASRTYSDITNPEVEAMPETVNTVRKKKRQIGNAKKVDSVSALQKISVSETNHVADVETTEVLLPSAQEPSKPKPKKSRIESTARKCHTRVRDPNFISESDNESRVSASKALPRKKAPVKSKVADTVSLEENTTAKCSSENFPAKKTQSTGKKSKTKKSTKTISNGKKELPTSNELNSSDSVSADALIEKILAESRSFTSMATPGTEKPKAKVTRRKLSTDSRPSKKAKISEEPIDVALSVEEIMLKYLGDDSTEGKTKDVTSTKRSKSKAGSKPLGESSAMDKKSSLKKNIKVPNPEATMKTSATGKKKSAKKMTSVAQESFSEEFDPLSFVEELLHESHGASRNSMPPTSPPEGKPVKRQKASVQEPKSVAKRPSKQRKALS</sequence>
<feature type="region of interest" description="Disordered" evidence="1">
    <location>
        <begin position="1066"/>
        <end position="1184"/>
    </location>
</feature>
<dbReference type="EMBL" id="JAOYFB010000003">
    <property type="protein sequence ID" value="KAK4012043.1"/>
    <property type="molecule type" value="Genomic_DNA"/>
</dbReference>
<evidence type="ECO:0000313" key="2">
    <source>
        <dbReference type="EMBL" id="KAK4012043.1"/>
    </source>
</evidence>
<evidence type="ECO:0000313" key="3">
    <source>
        <dbReference type="Proteomes" id="UP001234178"/>
    </source>
</evidence>
<gene>
    <name evidence="2" type="ORF">OUZ56_021145</name>
</gene>
<feature type="compositionally biased region" description="Polar residues" evidence="1">
    <location>
        <begin position="1173"/>
        <end position="1184"/>
    </location>
</feature>
<dbReference type="Proteomes" id="UP001234178">
    <property type="component" value="Unassembled WGS sequence"/>
</dbReference>
<feature type="region of interest" description="Disordered" evidence="1">
    <location>
        <begin position="1250"/>
        <end position="1386"/>
    </location>
</feature>
<protein>
    <submittedName>
        <fullName evidence="2">Uncharacterized protein</fullName>
    </submittedName>
</protein>
<name>A0ABQ9ZGI5_9CRUS</name>
<proteinExistence type="predicted"/>
<feature type="region of interest" description="Disordered" evidence="1">
    <location>
        <begin position="1196"/>
        <end position="1236"/>
    </location>
</feature>
<keyword evidence="3" id="KW-1185">Reference proteome</keyword>
<reference evidence="2 3" key="1">
    <citation type="journal article" date="2023" name="Nucleic Acids Res.">
        <title>The hologenome of Daphnia magna reveals possible DNA methylation and microbiome-mediated evolution of the host genome.</title>
        <authorList>
            <person name="Chaturvedi A."/>
            <person name="Li X."/>
            <person name="Dhandapani V."/>
            <person name="Marshall H."/>
            <person name="Kissane S."/>
            <person name="Cuenca-Cambronero M."/>
            <person name="Asole G."/>
            <person name="Calvet F."/>
            <person name="Ruiz-Romero M."/>
            <person name="Marangio P."/>
            <person name="Guigo R."/>
            <person name="Rago D."/>
            <person name="Mirbahai L."/>
            <person name="Eastwood N."/>
            <person name="Colbourne J.K."/>
            <person name="Zhou J."/>
            <person name="Mallon E."/>
            <person name="Orsini L."/>
        </authorList>
    </citation>
    <scope>NUCLEOTIDE SEQUENCE [LARGE SCALE GENOMIC DNA]</scope>
    <source>
        <strain evidence="2">LRV0_1</strain>
    </source>
</reference>
<feature type="region of interest" description="Disordered" evidence="1">
    <location>
        <begin position="659"/>
        <end position="695"/>
    </location>
</feature>
<feature type="region of interest" description="Disordered" evidence="1">
    <location>
        <begin position="865"/>
        <end position="1038"/>
    </location>
</feature>
<feature type="compositionally biased region" description="Low complexity" evidence="1">
    <location>
        <begin position="671"/>
        <end position="681"/>
    </location>
</feature>
<feature type="compositionally biased region" description="Basic residues" evidence="1">
    <location>
        <begin position="1374"/>
        <end position="1386"/>
    </location>
</feature>
<accession>A0ABQ9ZGI5</accession>
<comment type="caution">
    <text evidence="2">The sequence shown here is derived from an EMBL/GenBank/DDBJ whole genome shotgun (WGS) entry which is preliminary data.</text>
</comment>
<evidence type="ECO:0000256" key="1">
    <source>
        <dbReference type="SAM" id="MobiDB-lite"/>
    </source>
</evidence>
<feature type="compositionally biased region" description="Basic and acidic residues" evidence="1">
    <location>
        <begin position="1256"/>
        <end position="1265"/>
    </location>
</feature>
<feature type="compositionally biased region" description="Basic and acidic residues" evidence="1">
    <location>
        <begin position="1220"/>
        <end position="1234"/>
    </location>
</feature>
<feature type="region of interest" description="Disordered" evidence="1">
    <location>
        <begin position="591"/>
        <end position="620"/>
    </location>
</feature>